<dbReference type="eggNOG" id="COG0277">
    <property type="taxonomic scope" value="Bacteria"/>
</dbReference>
<protein>
    <submittedName>
        <fullName evidence="6">(S)-2-hydroxy-acid oxidase</fullName>
        <ecNumber evidence="6">1.1.3.15</ecNumber>
    </submittedName>
</protein>
<evidence type="ECO:0000313" key="7">
    <source>
        <dbReference type="Proteomes" id="UP000008815"/>
    </source>
</evidence>
<dbReference type="Gene3D" id="3.30.70.2740">
    <property type="match status" value="1"/>
</dbReference>
<dbReference type="InterPro" id="IPR051914">
    <property type="entry name" value="FAD-linked_OxidoTrans_Type4"/>
</dbReference>
<evidence type="ECO:0000313" key="6">
    <source>
        <dbReference type="EMBL" id="BAG42550.1"/>
    </source>
</evidence>
<dbReference type="GeneID" id="89569015"/>
<dbReference type="InterPro" id="IPR016164">
    <property type="entry name" value="FAD-linked_Oxase-like_C"/>
</dbReference>
<reference evidence="6 7" key="1">
    <citation type="submission" date="2007-04" db="EMBL/GenBank/DDBJ databases">
        <title>Complete genome sequence of Burkholderia multivorans ATCC 17616.</title>
        <authorList>
            <person name="Ohtsubo Y."/>
            <person name="Yamashita A."/>
            <person name="Kurokawa K."/>
            <person name="Takami H."/>
            <person name="Yuhara S."/>
            <person name="Nishiyama E."/>
            <person name="Endo R."/>
            <person name="Miyazaki R."/>
            <person name="Ono A."/>
            <person name="Yano K."/>
            <person name="Ito M."/>
            <person name="Sota M."/>
            <person name="Yuji N."/>
            <person name="Hattori M."/>
            <person name="Tsuda M."/>
        </authorList>
    </citation>
    <scope>NUCLEOTIDE SEQUENCE [LARGE SCALE GENOMIC DNA]</scope>
    <source>
        <strain evidence="7">ATCC 17616 / 249</strain>
    </source>
</reference>
<dbReference type="EMBL" id="AP009385">
    <property type="protein sequence ID" value="BAG42550.1"/>
    <property type="molecule type" value="Genomic_DNA"/>
</dbReference>
<dbReference type="GO" id="GO:0071949">
    <property type="term" value="F:FAD binding"/>
    <property type="evidence" value="ECO:0007669"/>
    <property type="project" value="InterPro"/>
</dbReference>
<organism evidence="6 7">
    <name type="scientific">Burkholderia multivorans (strain ATCC 17616 / 249)</name>
    <dbReference type="NCBI Taxonomy" id="395019"/>
    <lineage>
        <taxon>Bacteria</taxon>
        <taxon>Pseudomonadati</taxon>
        <taxon>Pseudomonadota</taxon>
        <taxon>Betaproteobacteria</taxon>
        <taxon>Burkholderiales</taxon>
        <taxon>Burkholderiaceae</taxon>
        <taxon>Burkholderia</taxon>
        <taxon>Burkholderia cepacia complex</taxon>
    </lineage>
</organism>
<dbReference type="PANTHER" id="PTHR42934:SF1">
    <property type="entry name" value="GLYCOLATE OXIDASE SUBUNIT GLCD"/>
    <property type="match status" value="1"/>
</dbReference>
<sequence>MNAPVELSAQMRAQRQREVVQALMAVLPTHCLLYRDEDTAPYECDGLSAYRRLPLAVALPETESQVQRIVQICRRMDVPIVPRGAGTSLSGGALPISLGVVLSLARFTRIVEVDPYARTATVQPGVRNLAISEAAAPYGLYYAPDPSSQIACTIGGNVAENSGGVHCLKYGLTVHNVMRVRAVTIDGEIVEFGSLALDMPGLDLLAVMIGSEGMFAIVTEVTVKLIPKPQAAQLVMASFDDVVKGGEAVAAIIASGIIPAGLEMMDKPATQAVEAFTHAGYDLDAKAILLCESDGTPEEVAEEIVRMTAVLREHGATRIQVSRNESERLRFWSGRKNAFPAAGRISPDYYCMDGTVPRRAIGPLLARIEQLETRYGLRCINVFHAGDGNMHPLILYNANNPDELHRAEQFGAEILECCVEFGGSVTGEHGVGIEKLNSMCVQFSPQERDAFFAVKRAFDPPELLNPDKGIPTRARCAEYGRQHVRGGLLPHPDLPRF</sequence>
<keyword evidence="7" id="KW-1185">Reference proteome</keyword>
<dbReference type="HOGENOM" id="CLU_017779_9_2_4"/>
<dbReference type="InterPro" id="IPR004113">
    <property type="entry name" value="FAD-bd_oxidored_4_C"/>
</dbReference>
<feature type="domain" description="FAD-binding PCMH-type" evidence="5">
    <location>
        <begin position="50"/>
        <end position="228"/>
    </location>
</feature>
<dbReference type="SUPFAM" id="SSF55103">
    <property type="entry name" value="FAD-linked oxidases, C-terminal domain"/>
    <property type="match status" value="1"/>
</dbReference>
<dbReference type="InterPro" id="IPR016169">
    <property type="entry name" value="FAD-bd_PCMH_sub2"/>
</dbReference>
<dbReference type="STRING" id="395019.BMULJ_00586"/>
<gene>
    <name evidence="6" type="primary">glcD</name>
    <name evidence="6" type="ordered locus">BMULJ_00586</name>
</gene>
<evidence type="ECO:0000256" key="3">
    <source>
        <dbReference type="ARBA" id="ARBA00022827"/>
    </source>
</evidence>
<dbReference type="PROSITE" id="PS51387">
    <property type="entry name" value="FAD_PCMH"/>
    <property type="match status" value="1"/>
</dbReference>
<name>A0A0H3KGZ2_BURM1</name>
<evidence type="ECO:0000256" key="2">
    <source>
        <dbReference type="ARBA" id="ARBA00022630"/>
    </source>
</evidence>
<dbReference type="Pfam" id="PF02913">
    <property type="entry name" value="FAD-oxidase_C"/>
    <property type="match status" value="1"/>
</dbReference>
<evidence type="ECO:0000256" key="1">
    <source>
        <dbReference type="ARBA" id="ARBA00001974"/>
    </source>
</evidence>
<dbReference type="GO" id="GO:0003973">
    <property type="term" value="F:(S)-2-hydroxy-acid oxidase activity"/>
    <property type="evidence" value="ECO:0007669"/>
    <property type="project" value="UniProtKB-EC"/>
</dbReference>
<evidence type="ECO:0000259" key="5">
    <source>
        <dbReference type="PROSITE" id="PS51387"/>
    </source>
</evidence>
<dbReference type="Gene3D" id="3.30.465.10">
    <property type="match status" value="1"/>
</dbReference>
<dbReference type="AlphaFoldDB" id="A0A0H3KGZ2"/>
<dbReference type="InterPro" id="IPR016171">
    <property type="entry name" value="Vanillyl_alc_oxidase_C-sub2"/>
</dbReference>
<keyword evidence="2" id="KW-0285">Flavoprotein</keyword>
<comment type="cofactor">
    <cofactor evidence="1">
        <name>FAD</name>
        <dbReference type="ChEBI" id="CHEBI:57692"/>
    </cofactor>
</comment>
<dbReference type="Proteomes" id="UP000008815">
    <property type="component" value="Chromosome 1"/>
</dbReference>
<dbReference type="PANTHER" id="PTHR42934">
    <property type="entry name" value="GLYCOLATE OXIDASE SUBUNIT GLCD"/>
    <property type="match status" value="1"/>
</dbReference>
<proteinExistence type="predicted"/>
<keyword evidence="3" id="KW-0274">FAD</keyword>
<keyword evidence="4 6" id="KW-0560">Oxidoreductase</keyword>
<dbReference type="InterPro" id="IPR036318">
    <property type="entry name" value="FAD-bd_PCMH-like_sf"/>
</dbReference>
<dbReference type="EC" id="1.1.3.15" evidence="6"/>
<dbReference type="RefSeq" id="WP_006401625.1">
    <property type="nucleotide sequence ID" value="NC_010084.1"/>
</dbReference>
<accession>A0A0H3KGZ2</accession>
<dbReference type="KEGG" id="bmj:BMULJ_00586"/>
<dbReference type="SUPFAM" id="SSF56176">
    <property type="entry name" value="FAD-binding/transporter-associated domain-like"/>
    <property type="match status" value="1"/>
</dbReference>
<dbReference type="KEGG" id="bmu:Bmul_2652"/>
<evidence type="ECO:0000256" key="4">
    <source>
        <dbReference type="ARBA" id="ARBA00023002"/>
    </source>
</evidence>
<dbReference type="Gene3D" id="1.10.45.10">
    <property type="entry name" value="Vanillyl-alcohol Oxidase, Chain A, domain 4"/>
    <property type="match status" value="1"/>
</dbReference>
<dbReference type="Pfam" id="PF01565">
    <property type="entry name" value="FAD_binding_4"/>
    <property type="match status" value="1"/>
</dbReference>
<dbReference type="InterPro" id="IPR016166">
    <property type="entry name" value="FAD-bd_PCMH"/>
</dbReference>
<dbReference type="InterPro" id="IPR006094">
    <property type="entry name" value="Oxid_FAD_bind_N"/>
</dbReference>